<dbReference type="PATRIC" id="fig|1423820.4.peg.412"/>
<keyword evidence="2" id="KW-0813">Transport</keyword>
<evidence type="ECO:0000256" key="1">
    <source>
        <dbReference type="ARBA" id="ARBA00004651"/>
    </source>
</evidence>
<keyword evidence="6 9" id="KW-1133">Transmembrane helix</keyword>
<feature type="domain" description="Na+/H+ antiporter NhaC-like C-terminal" evidence="10">
    <location>
        <begin position="6"/>
        <end position="59"/>
    </location>
</feature>
<evidence type="ECO:0000256" key="4">
    <source>
        <dbReference type="ARBA" id="ARBA00022475"/>
    </source>
</evidence>
<evidence type="ECO:0000259" key="10">
    <source>
        <dbReference type="Pfam" id="PF03553"/>
    </source>
</evidence>
<keyword evidence="5 9" id="KW-0812">Transmembrane</keyword>
<evidence type="ECO:0000256" key="5">
    <source>
        <dbReference type="ARBA" id="ARBA00022692"/>
    </source>
</evidence>
<dbReference type="InterPro" id="IPR018461">
    <property type="entry name" value="Na/H_Antiport_NhaC-like_C"/>
</dbReference>
<evidence type="ECO:0000256" key="2">
    <source>
        <dbReference type="ARBA" id="ARBA00022448"/>
    </source>
</evidence>
<dbReference type="AlphaFoldDB" id="A0A0R1ZNS5"/>
<dbReference type="EMBL" id="AYYZ01000002">
    <property type="protein sequence ID" value="KRM53499.1"/>
    <property type="molecule type" value="Genomic_DNA"/>
</dbReference>
<comment type="similarity">
    <text evidence="8">Belongs to the NhaC Na(+)/H(+) (TC 2.A.35) antiporter family.</text>
</comment>
<keyword evidence="12" id="KW-1185">Reference proteome</keyword>
<dbReference type="STRING" id="1423820.FC64_GL000411"/>
<proteinExistence type="inferred from homology"/>
<evidence type="ECO:0000256" key="8">
    <source>
        <dbReference type="ARBA" id="ARBA00038435"/>
    </source>
</evidence>
<dbReference type="Proteomes" id="UP000051291">
    <property type="component" value="Unassembled WGS sequence"/>
</dbReference>
<evidence type="ECO:0000256" key="6">
    <source>
        <dbReference type="ARBA" id="ARBA00022989"/>
    </source>
</evidence>
<dbReference type="InterPro" id="IPR052180">
    <property type="entry name" value="NhaC_Na-H+_Antiporter"/>
</dbReference>
<dbReference type="PANTHER" id="PTHR33451">
    <property type="entry name" value="MALATE-2H(+)/NA(+)-LACTATE ANTIPORTER"/>
    <property type="match status" value="1"/>
</dbReference>
<evidence type="ECO:0000256" key="3">
    <source>
        <dbReference type="ARBA" id="ARBA00022449"/>
    </source>
</evidence>
<name>A0A0R1ZNS5_9LACO</name>
<evidence type="ECO:0000256" key="9">
    <source>
        <dbReference type="SAM" id="Phobius"/>
    </source>
</evidence>
<accession>A0A0R1ZNS5</accession>
<gene>
    <name evidence="11" type="ORF">FC64_GL000411</name>
</gene>
<sequence>MKLPHKYLTRTLNDAGAAVNSIVPWGVSGTFISGALQIEALKYIPFTFFPVAVILMVIIKGFNLKKDK</sequence>
<organism evidence="11 12">
    <name type="scientific">Ligilactobacillus araffinosus DSM 20653</name>
    <dbReference type="NCBI Taxonomy" id="1423820"/>
    <lineage>
        <taxon>Bacteria</taxon>
        <taxon>Bacillati</taxon>
        <taxon>Bacillota</taxon>
        <taxon>Bacilli</taxon>
        <taxon>Lactobacillales</taxon>
        <taxon>Lactobacillaceae</taxon>
        <taxon>Ligilactobacillus</taxon>
    </lineage>
</organism>
<protein>
    <recommendedName>
        <fullName evidence="10">Na+/H+ antiporter NhaC-like C-terminal domain-containing protein</fullName>
    </recommendedName>
</protein>
<dbReference type="GO" id="GO:0015297">
    <property type="term" value="F:antiporter activity"/>
    <property type="evidence" value="ECO:0007669"/>
    <property type="project" value="UniProtKB-KW"/>
</dbReference>
<keyword evidence="3" id="KW-0050">Antiport</keyword>
<dbReference type="Pfam" id="PF03553">
    <property type="entry name" value="Na_H_antiporter"/>
    <property type="match status" value="1"/>
</dbReference>
<comment type="subcellular location">
    <subcellularLocation>
        <location evidence="1">Cell membrane</location>
        <topology evidence="1">Multi-pass membrane protein</topology>
    </subcellularLocation>
</comment>
<feature type="transmembrane region" description="Helical" evidence="9">
    <location>
        <begin position="43"/>
        <end position="62"/>
    </location>
</feature>
<keyword evidence="7 9" id="KW-0472">Membrane</keyword>
<keyword evidence="4" id="KW-1003">Cell membrane</keyword>
<reference evidence="11 12" key="1">
    <citation type="journal article" date="2015" name="Genome Announc.">
        <title>Expanding the biotechnology potential of lactobacilli through comparative genomics of 213 strains and associated genera.</title>
        <authorList>
            <person name="Sun Z."/>
            <person name="Harris H.M."/>
            <person name="McCann A."/>
            <person name="Guo C."/>
            <person name="Argimon S."/>
            <person name="Zhang W."/>
            <person name="Yang X."/>
            <person name="Jeffery I.B."/>
            <person name="Cooney J.C."/>
            <person name="Kagawa T.F."/>
            <person name="Liu W."/>
            <person name="Song Y."/>
            <person name="Salvetti E."/>
            <person name="Wrobel A."/>
            <person name="Rasinkangas P."/>
            <person name="Parkhill J."/>
            <person name="Rea M.C."/>
            <person name="O'Sullivan O."/>
            <person name="Ritari J."/>
            <person name="Douillard F.P."/>
            <person name="Paul Ross R."/>
            <person name="Yang R."/>
            <person name="Briner A.E."/>
            <person name="Felis G.E."/>
            <person name="de Vos W.M."/>
            <person name="Barrangou R."/>
            <person name="Klaenhammer T.R."/>
            <person name="Caufield P.W."/>
            <person name="Cui Y."/>
            <person name="Zhang H."/>
            <person name="O'Toole P.W."/>
        </authorList>
    </citation>
    <scope>NUCLEOTIDE SEQUENCE [LARGE SCALE GENOMIC DNA]</scope>
    <source>
        <strain evidence="11 12">DSM 20653</strain>
    </source>
</reference>
<evidence type="ECO:0000256" key="7">
    <source>
        <dbReference type="ARBA" id="ARBA00023136"/>
    </source>
</evidence>
<evidence type="ECO:0000313" key="12">
    <source>
        <dbReference type="Proteomes" id="UP000051291"/>
    </source>
</evidence>
<dbReference type="GO" id="GO:0005886">
    <property type="term" value="C:plasma membrane"/>
    <property type="evidence" value="ECO:0007669"/>
    <property type="project" value="UniProtKB-SubCell"/>
</dbReference>
<dbReference type="PANTHER" id="PTHR33451:SF6">
    <property type="entry name" value="NA(+)_H(+) ANTIPORTER NHAC"/>
    <property type="match status" value="1"/>
</dbReference>
<comment type="caution">
    <text evidence="11">The sequence shown here is derived from an EMBL/GenBank/DDBJ whole genome shotgun (WGS) entry which is preliminary data.</text>
</comment>
<evidence type="ECO:0000313" key="11">
    <source>
        <dbReference type="EMBL" id="KRM53499.1"/>
    </source>
</evidence>